<feature type="transmembrane region" description="Helical" evidence="1">
    <location>
        <begin position="137"/>
        <end position="158"/>
    </location>
</feature>
<sequence>MRSRRRKTYIQSVDEDSRVIGGMAPWWRNREECGHRKRRTKRCDGAEGAEKRLLNKGDAGQDYALYRSSNDAKQRACRSAMPPKFLSTYVPLVVFPAISAAALKLIFGSFVASGLDQELRLQCPTALSESMPYRLEYLGLPAVDGTLCALVAFFHLAFTPAVRPLLTYFFSTSIPLLALPALEAVHSGRPAILALPVLLGLAGQMFTVGATLPLYWLLFILSGAAQARPAAEASQSTMISTAHVQAVSFGIIVGAGAPSLFPVWQFIAQMGHLIVRPPPKSGAAANGFGWVQALYVASFIVGSSIHLGTLAAATSWRDVFLPSLEPRVGVAPELKVLDFLQWDCFFGFSSTLLATLWFARTASQALTIALWNVLGSVIVGPGATIAAVALWRESYLHTQISDAAKKSE</sequence>
<accession>A0A8H6YJ64</accession>
<evidence type="ECO:0000313" key="3">
    <source>
        <dbReference type="Proteomes" id="UP000623467"/>
    </source>
</evidence>
<dbReference type="AlphaFoldDB" id="A0A8H6YJ64"/>
<protein>
    <submittedName>
        <fullName evidence="2">Citreoviridin biosynthesis protein D</fullName>
    </submittedName>
</protein>
<feature type="transmembrane region" description="Helical" evidence="1">
    <location>
        <begin position="88"/>
        <end position="112"/>
    </location>
</feature>
<keyword evidence="1" id="KW-1133">Transmembrane helix</keyword>
<keyword evidence="1" id="KW-0812">Transmembrane</keyword>
<feature type="transmembrane region" description="Helical" evidence="1">
    <location>
        <begin position="365"/>
        <end position="391"/>
    </location>
</feature>
<dbReference type="Proteomes" id="UP000623467">
    <property type="component" value="Unassembled WGS sequence"/>
</dbReference>
<feature type="transmembrane region" description="Helical" evidence="1">
    <location>
        <begin position="287"/>
        <end position="316"/>
    </location>
</feature>
<evidence type="ECO:0000313" key="2">
    <source>
        <dbReference type="EMBL" id="KAF7359271.1"/>
    </source>
</evidence>
<dbReference type="OrthoDB" id="72269at2759"/>
<keyword evidence="3" id="KW-1185">Reference proteome</keyword>
<evidence type="ECO:0000256" key="1">
    <source>
        <dbReference type="SAM" id="Phobius"/>
    </source>
</evidence>
<dbReference type="EMBL" id="JACAZH010000009">
    <property type="protein sequence ID" value="KAF7359271.1"/>
    <property type="molecule type" value="Genomic_DNA"/>
</dbReference>
<organism evidence="2 3">
    <name type="scientific">Mycena sanguinolenta</name>
    <dbReference type="NCBI Taxonomy" id="230812"/>
    <lineage>
        <taxon>Eukaryota</taxon>
        <taxon>Fungi</taxon>
        <taxon>Dikarya</taxon>
        <taxon>Basidiomycota</taxon>
        <taxon>Agaricomycotina</taxon>
        <taxon>Agaricomycetes</taxon>
        <taxon>Agaricomycetidae</taxon>
        <taxon>Agaricales</taxon>
        <taxon>Marasmiineae</taxon>
        <taxon>Mycenaceae</taxon>
        <taxon>Mycena</taxon>
    </lineage>
</organism>
<proteinExistence type="predicted"/>
<feature type="transmembrane region" description="Helical" evidence="1">
    <location>
        <begin position="202"/>
        <end position="225"/>
    </location>
</feature>
<feature type="transmembrane region" description="Helical" evidence="1">
    <location>
        <begin position="165"/>
        <end position="182"/>
    </location>
</feature>
<name>A0A8H6YJ64_9AGAR</name>
<reference evidence="2" key="1">
    <citation type="submission" date="2020-05" db="EMBL/GenBank/DDBJ databases">
        <title>Mycena genomes resolve the evolution of fungal bioluminescence.</title>
        <authorList>
            <person name="Tsai I.J."/>
        </authorList>
    </citation>
    <scope>NUCLEOTIDE SEQUENCE</scope>
    <source>
        <strain evidence="2">160909Yilan</strain>
    </source>
</reference>
<comment type="caution">
    <text evidence="2">The sequence shown here is derived from an EMBL/GenBank/DDBJ whole genome shotgun (WGS) entry which is preliminary data.</text>
</comment>
<gene>
    <name evidence="2" type="ORF">MSAN_01269500</name>
</gene>
<feature type="transmembrane region" description="Helical" evidence="1">
    <location>
        <begin position="246"/>
        <end position="267"/>
    </location>
</feature>
<keyword evidence="1" id="KW-0472">Membrane</keyword>